<comment type="caution">
    <text evidence="2">The sequence shown here is derived from an EMBL/GenBank/DDBJ whole genome shotgun (WGS) entry which is preliminary data.</text>
</comment>
<keyword evidence="3" id="KW-1185">Reference proteome</keyword>
<keyword evidence="1" id="KW-0732">Signal</keyword>
<accession>A0ABN2GGL5</accession>
<sequence>MNPLHTTAKAALRAAFAVLIALAAIVATATPAGAAPGDYFVSTVGEDGCTVFETTGNADLSYPGMPVVILEGRADRYDDGGDCLDVEPFDRRIEFVALDGSGMVVGDAYVPLPLANGSEEYTAAIYGLYGSDVVVVIVDICVVGGDPGSFICGESDIIVPA</sequence>
<reference evidence="2 3" key="1">
    <citation type="journal article" date="2019" name="Int. J. Syst. Evol. Microbiol.">
        <title>The Global Catalogue of Microorganisms (GCM) 10K type strain sequencing project: providing services to taxonomists for standard genome sequencing and annotation.</title>
        <authorList>
            <consortium name="The Broad Institute Genomics Platform"/>
            <consortium name="The Broad Institute Genome Sequencing Center for Infectious Disease"/>
            <person name="Wu L."/>
            <person name="Ma J."/>
        </authorList>
    </citation>
    <scope>NUCLEOTIDE SEQUENCE [LARGE SCALE GENOMIC DNA]</scope>
    <source>
        <strain evidence="2 3">JCM 16001</strain>
    </source>
</reference>
<evidence type="ECO:0008006" key="4">
    <source>
        <dbReference type="Google" id="ProtNLM"/>
    </source>
</evidence>
<name>A0ABN2GGL5_9ACTN</name>
<proteinExistence type="predicted"/>
<organism evidence="2 3">
    <name type="scientific">Glycomyces endophyticus</name>
    <dbReference type="NCBI Taxonomy" id="480996"/>
    <lineage>
        <taxon>Bacteria</taxon>
        <taxon>Bacillati</taxon>
        <taxon>Actinomycetota</taxon>
        <taxon>Actinomycetes</taxon>
        <taxon>Glycomycetales</taxon>
        <taxon>Glycomycetaceae</taxon>
        <taxon>Glycomyces</taxon>
    </lineage>
</organism>
<feature type="chain" id="PRO_5047239341" description="Secreted protein" evidence="1">
    <location>
        <begin position="35"/>
        <end position="161"/>
    </location>
</feature>
<feature type="signal peptide" evidence="1">
    <location>
        <begin position="1"/>
        <end position="34"/>
    </location>
</feature>
<dbReference type="EMBL" id="BAAAQF010000005">
    <property type="protein sequence ID" value="GAA1670933.1"/>
    <property type="molecule type" value="Genomic_DNA"/>
</dbReference>
<protein>
    <recommendedName>
        <fullName evidence="4">Secreted protein</fullName>
    </recommendedName>
</protein>
<evidence type="ECO:0000256" key="1">
    <source>
        <dbReference type="SAM" id="SignalP"/>
    </source>
</evidence>
<dbReference type="Proteomes" id="UP001499851">
    <property type="component" value="Unassembled WGS sequence"/>
</dbReference>
<gene>
    <name evidence="2" type="ORF">GCM10009830_16100</name>
</gene>
<evidence type="ECO:0000313" key="2">
    <source>
        <dbReference type="EMBL" id="GAA1670933.1"/>
    </source>
</evidence>
<evidence type="ECO:0000313" key="3">
    <source>
        <dbReference type="Proteomes" id="UP001499851"/>
    </source>
</evidence>
<dbReference type="RefSeq" id="WP_344484189.1">
    <property type="nucleotide sequence ID" value="NZ_BAAAQF010000005.1"/>
</dbReference>